<proteinExistence type="predicted"/>
<dbReference type="Gene3D" id="3.60.10.10">
    <property type="entry name" value="Endonuclease/exonuclease/phosphatase"/>
    <property type="match status" value="2"/>
</dbReference>
<dbReference type="InterPro" id="IPR025836">
    <property type="entry name" value="Zn_knuckle_CX2CX4HX4C"/>
</dbReference>
<reference evidence="4" key="1">
    <citation type="journal article" date="2017" name="Front. Plant Sci.">
        <title>Climate Clever Clovers: New Paradigm to Reduce the Environmental Footprint of Ruminants by Breeding Low Methanogenic Forages Utilizing Haplotype Variation.</title>
        <authorList>
            <person name="Kaur P."/>
            <person name="Appels R."/>
            <person name="Bayer P.E."/>
            <person name="Keeble-Gagnere G."/>
            <person name="Wang J."/>
            <person name="Hirakawa H."/>
            <person name="Shirasawa K."/>
            <person name="Vercoe P."/>
            <person name="Stefanova K."/>
            <person name="Durmic Z."/>
            <person name="Nichols P."/>
            <person name="Revell C."/>
            <person name="Isobe S.N."/>
            <person name="Edwards D."/>
            <person name="Erskine W."/>
        </authorList>
    </citation>
    <scope>NUCLEOTIDE SEQUENCE [LARGE SCALE GENOMIC DNA]</scope>
    <source>
        <strain evidence="4">cv. Daliak</strain>
    </source>
</reference>
<dbReference type="Proteomes" id="UP000242715">
    <property type="component" value="Unassembled WGS sequence"/>
</dbReference>
<sequence length="469" mass="53286">MAHPNLEGLSLHEEEEEGFSFEFEEEGEEQVDFRVTIKQVKSGTFLFHSNHPLNMDAVLNGGPWTFDNNLLLLERVQVGMQIENISLYAGTTLGNYIGKFVEYDKNNNSSFWRQYMRIRVRIDVRQPLKKDTKVKDKNGKWCVVNFKYEKLGTFCFVCGIMGHAENKCEVSFSMEQDYGKKEWSADIRADLRRQGGRLVSRWLKEERGGGEEAAVGHTTVQPNSPSENSSMGPTCADVSWQPGLSGPMKILSWNCRGLSTPGAIPNLQYIAQVHQPNIIFLSETLSKTQVMERIRVKLKFDYCLSIDVEGRSGGDLNDLLSQEDKKGVHPHPDWLCNGFRSAVGDCDLTDIQLNGYPYTWIKSRGTSHVIEERLDRAMANSSWLSLFPDAKLLNLLASHSDHSPILLQNSPMIRNGRTYSFRFENIWLKEDDVEEVVEDGWCSGRDVEITSRITRCADKLKGWVITVVS</sequence>
<dbReference type="PANTHER" id="PTHR33710">
    <property type="entry name" value="BNAC02G09200D PROTEIN"/>
    <property type="match status" value="1"/>
</dbReference>
<keyword evidence="4" id="KW-1185">Reference proteome</keyword>
<dbReference type="Pfam" id="PF14392">
    <property type="entry name" value="zf-CCHC_4"/>
    <property type="match status" value="1"/>
</dbReference>
<dbReference type="PANTHER" id="PTHR33710:SF79">
    <property type="entry name" value="OS06G0205337 PROTEIN"/>
    <property type="match status" value="1"/>
</dbReference>
<feature type="region of interest" description="Disordered" evidence="1">
    <location>
        <begin position="209"/>
        <end position="236"/>
    </location>
</feature>
<evidence type="ECO:0000259" key="2">
    <source>
        <dbReference type="Pfam" id="PF14392"/>
    </source>
</evidence>
<evidence type="ECO:0000256" key="1">
    <source>
        <dbReference type="SAM" id="MobiDB-lite"/>
    </source>
</evidence>
<dbReference type="AlphaFoldDB" id="A0A2Z6N3K3"/>
<evidence type="ECO:0000313" key="3">
    <source>
        <dbReference type="EMBL" id="GAU39458.1"/>
    </source>
</evidence>
<dbReference type="EMBL" id="DF973763">
    <property type="protein sequence ID" value="GAU39458.1"/>
    <property type="molecule type" value="Genomic_DNA"/>
</dbReference>
<dbReference type="SUPFAM" id="SSF56219">
    <property type="entry name" value="DNase I-like"/>
    <property type="match status" value="1"/>
</dbReference>
<feature type="domain" description="Zinc knuckle CX2CX4HX4C" evidence="2">
    <location>
        <begin position="122"/>
        <end position="169"/>
    </location>
</feature>
<dbReference type="InterPro" id="IPR036691">
    <property type="entry name" value="Endo/exonu/phosph_ase_sf"/>
</dbReference>
<protein>
    <recommendedName>
        <fullName evidence="2">Zinc knuckle CX2CX4HX4C domain-containing protein</fullName>
    </recommendedName>
</protein>
<accession>A0A2Z6N3K3</accession>
<gene>
    <name evidence="3" type="ORF">TSUD_158890</name>
</gene>
<feature type="compositionally biased region" description="Polar residues" evidence="1">
    <location>
        <begin position="218"/>
        <end position="232"/>
    </location>
</feature>
<evidence type="ECO:0000313" key="4">
    <source>
        <dbReference type="Proteomes" id="UP000242715"/>
    </source>
</evidence>
<organism evidence="3 4">
    <name type="scientific">Trifolium subterraneum</name>
    <name type="common">Subterranean clover</name>
    <dbReference type="NCBI Taxonomy" id="3900"/>
    <lineage>
        <taxon>Eukaryota</taxon>
        <taxon>Viridiplantae</taxon>
        <taxon>Streptophyta</taxon>
        <taxon>Embryophyta</taxon>
        <taxon>Tracheophyta</taxon>
        <taxon>Spermatophyta</taxon>
        <taxon>Magnoliopsida</taxon>
        <taxon>eudicotyledons</taxon>
        <taxon>Gunneridae</taxon>
        <taxon>Pentapetalae</taxon>
        <taxon>rosids</taxon>
        <taxon>fabids</taxon>
        <taxon>Fabales</taxon>
        <taxon>Fabaceae</taxon>
        <taxon>Papilionoideae</taxon>
        <taxon>50 kb inversion clade</taxon>
        <taxon>NPAAA clade</taxon>
        <taxon>Hologalegina</taxon>
        <taxon>IRL clade</taxon>
        <taxon>Trifolieae</taxon>
        <taxon>Trifolium</taxon>
    </lineage>
</organism>
<name>A0A2Z6N3K3_TRISU</name>
<dbReference type="OrthoDB" id="1001388at2759"/>